<name>A0A0D3CGZ0_BRAOL</name>
<organism evidence="1 2">
    <name type="scientific">Brassica oleracea var. oleracea</name>
    <dbReference type="NCBI Taxonomy" id="109376"/>
    <lineage>
        <taxon>Eukaryota</taxon>
        <taxon>Viridiplantae</taxon>
        <taxon>Streptophyta</taxon>
        <taxon>Embryophyta</taxon>
        <taxon>Tracheophyta</taxon>
        <taxon>Spermatophyta</taxon>
        <taxon>Magnoliopsida</taxon>
        <taxon>eudicotyledons</taxon>
        <taxon>Gunneridae</taxon>
        <taxon>Pentapetalae</taxon>
        <taxon>rosids</taxon>
        <taxon>malvids</taxon>
        <taxon>Brassicales</taxon>
        <taxon>Brassicaceae</taxon>
        <taxon>Brassiceae</taxon>
        <taxon>Brassica</taxon>
    </lineage>
</organism>
<evidence type="ECO:0000313" key="2">
    <source>
        <dbReference type="Proteomes" id="UP000032141"/>
    </source>
</evidence>
<proteinExistence type="predicted"/>
<dbReference type="HOGENOM" id="CLU_2674534_0_0_1"/>
<accession>A0A0D3CGZ0</accession>
<dbReference type="EnsemblPlants" id="Bo5g093050.1">
    <property type="protein sequence ID" value="Bo5g093050.1"/>
    <property type="gene ID" value="Bo5g093050"/>
</dbReference>
<evidence type="ECO:0000313" key="1">
    <source>
        <dbReference type="EnsemblPlants" id="Bo5g093050.1"/>
    </source>
</evidence>
<dbReference type="AlphaFoldDB" id="A0A0D3CGZ0"/>
<dbReference type="Proteomes" id="UP000032141">
    <property type="component" value="Chromosome C5"/>
</dbReference>
<reference evidence="1 2" key="1">
    <citation type="journal article" date="2014" name="Genome Biol.">
        <title>Transcriptome and methylome profiling reveals relics of genome dominance in the mesopolyploid Brassica oleracea.</title>
        <authorList>
            <person name="Parkin I.A."/>
            <person name="Koh C."/>
            <person name="Tang H."/>
            <person name="Robinson S.J."/>
            <person name="Kagale S."/>
            <person name="Clarke W.E."/>
            <person name="Town C.D."/>
            <person name="Nixon J."/>
            <person name="Krishnakumar V."/>
            <person name="Bidwell S.L."/>
            <person name="Denoeud F."/>
            <person name="Belcram H."/>
            <person name="Links M.G."/>
            <person name="Just J."/>
            <person name="Clarke C."/>
            <person name="Bender T."/>
            <person name="Huebert T."/>
            <person name="Mason A.S."/>
            <person name="Pires J.C."/>
            <person name="Barker G."/>
            <person name="Moore J."/>
            <person name="Walley P.G."/>
            <person name="Manoli S."/>
            <person name="Batley J."/>
            <person name="Edwards D."/>
            <person name="Nelson M.N."/>
            <person name="Wang X."/>
            <person name="Paterson A.H."/>
            <person name="King G."/>
            <person name="Bancroft I."/>
            <person name="Chalhoub B."/>
            <person name="Sharpe A.G."/>
        </authorList>
    </citation>
    <scope>NUCLEOTIDE SEQUENCE</scope>
    <source>
        <strain evidence="1 2">cv. TO1000</strain>
    </source>
</reference>
<reference evidence="1" key="2">
    <citation type="submission" date="2015-03" db="UniProtKB">
        <authorList>
            <consortium name="EnsemblPlants"/>
        </authorList>
    </citation>
    <scope>IDENTIFICATION</scope>
</reference>
<protein>
    <submittedName>
        <fullName evidence="1">Uncharacterized protein</fullName>
    </submittedName>
</protein>
<dbReference type="Gramene" id="Bo5g093050.1">
    <property type="protein sequence ID" value="Bo5g093050.1"/>
    <property type="gene ID" value="Bo5g093050"/>
</dbReference>
<sequence length="75" mass="8681">MTKTEKKRSKYINYRQVKTLNCNIEHKGEQEQGKNQTLAKNRAKTKTLVFLRLGKGLNDRTDVTADLTVRRGSEE</sequence>
<keyword evidence="2" id="KW-1185">Reference proteome</keyword>